<protein>
    <submittedName>
        <fullName evidence="1">Uncharacterized protein</fullName>
    </submittedName>
</protein>
<proteinExistence type="predicted"/>
<evidence type="ECO:0000313" key="2">
    <source>
        <dbReference type="Proteomes" id="UP000054538"/>
    </source>
</evidence>
<dbReference type="AlphaFoldDB" id="A0A0D0DAI7"/>
<keyword evidence="2" id="KW-1185">Reference proteome</keyword>
<sequence length="186" mass="20803">VVIGTPPGVHCTSDSAACTKGIFKYPIHRHSHSFLEALAFLLIKGINKCMPPLLTSTDILNSPGGCIALALRYVLWPFRVLIDIDSQVRALGQAQSELSPIVYSNIRNLHGIIASRHYPMSMSQVLTRAQPHGGLAACYLASHRYSLSNIDVIIHTYRHARTHEQFTMRFSRDGMPVDELNFYWNS</sequence>
<name>A0A0D0DAI7_9AGAM</name>
<dbReference type="InParanoid" id="A0A0D0DAI7"/>
<organism evidence="1 2">
    <name type="scientific">Paxillus rubicundulus Ve08.2h10</name>
    <dbReference type="NCBI Taxonomy" id="930991"/>
    <lineage>
        <taxon>Eukaryota</taxon>
        <taxon>Fungi</taxon>
        <taxon>Dikarya</taxon>
        <taxon>Basidiomycota</taxon>
        <taxon>Agaricomycotina</taxon>
        <taxon>Agaricomycetes</taxon>
        <taxon>Agaricomycetidae</taxon>
        <taxon>Boletales</taxon>
        <taxon>Paxilineae</taxon>
        <taxon>Paxillaceae</taxon>
        <taxon>Paxillus</taxon>
    </lineage>
</organism>
<dbReference type="HOGENOM" id="CLU_079696_0_0_1"/>
<reference evidence="2" key="2">
    <citation type="submission" date="2015-01" db="EMBL/GenBank/DDBJ databases">
        <title>Evolutionary Origins and Diversification of the Mycorrhizal Mutualists.</title>
        <authorList>
            <consortium name="DOE Joint Genome Institute"/>
            <consortium name="Mycorrhizal Genomics Consortium"/>
            <person name="Kohler A."/>
            <person name="Kuo A."/>
            <person name="Nagy L.G."/>
            <person name="Floudas D."/>
            <person name="Copeland A."/>
            <person name="Barry K.W."/>
            <person name="Cichocki N."/>
            <person name="Veneault-Fourrey C."/>
            <person name="LaButti K."/>
            <person name="Lindquist E.A."/>
            <person name="Lipzen A."/>
            <person name="Lundell T."/>
            <person name="Morin E."/>
            <person name="Murat C."/>
            <person name="Riley R."/>
            <person name="Ohm R."/>
            <person name="Sun H."/>
            <person name="Tunlid A."/>
            <person name="Henrissat B."/>
            <person name="Grigoriev I.V."/>
            <person name="Hibbett D.S."/>
            <person name="Martin F."/>
        </authorList>
    </citation>
    <scope>NUCLEOTIDE SEQUENCE [LARGE SCALE GENOMIC DNA]</scope>
    <source>
        <strain evidence="2">Ve08.2h10</strain>
    </source>
</reference>
<dbReference type="EMBL" id="KN829047">
    <property type="protein sequence ID" value="KIK74235.1"/>
    <property type="molecule type" value="Genomic_DNA"/>
</dbReference>
<evidence type="ECO:0000313" key="1">
    <source>
        <dbReference type="EMBL" id="KIK74235.1"/>
    </source>
</evidence>
<accession>A0A0D0DAI7</accession>
<dbReference type="OrthoDB" id="2666050at2759"/>
<reference evidence="1 2" key="1">
    <citation type="submission" date="2014-04" db="EMBL/GenBank/DDBJ databases">
        <authorList>
            <consortium name="DOE Joint Genome Institute"/>
            <person name="Kuo A."/>
            <person name="Kohler A."/>
            <person name="Jargeat P."/>
            <person name="Nagy L.G."/>
            <person name="Floudas D."/>
            <person name="Copeland A."/>
            <person name="Barry K.W."/>
            <person name="Cichocki N."/>
            <person name="Veneault-Fourrey C."/>
            <person name="LaButti K."/>
            <person name="Lindquist E.A."/>
            <person name="Lipzen A."/>
            <person name="Lundell T."/>
            <person name="Morin E."/>
            <person name="Murat C."/>
            <person name="Sun H."/>
            <person name="Tunlid A."/>
            <person name="Henrissat B."/>
            <person name="Grigoriev I.V."/>
            <person name="Hibbett D.S."/>
            <person name="Martin F."/>
            <person name="Nordberg H.P."/>
            <person name="Cantor M.N."/>
            <person name="Hua S.X."/>
        </authorList>
    </citation>
    <scope>NUCLEOTIDE SEQUENCE [LARGE SCALE GENOMIC DNA]</scope>
    <source>
        <strain evidence="1 2">Ve08.2h10</strain>
    </source>
</reference>
<dbReference type="Proteomes" id="UP000054538">
    <property type="component" value="Unassembled WGS sequence"/>
</dbReference>
<feature type="non-terminal residue" evidence="1">
    <location>
        <position position="186"/>
    </location>
</feature>
<gene>
    <name evidence="1" type="ORF">PAXRUDRAFT_176352</name>
</gene>